<dbReference type="AlphaFoldDB" id="Q5WZA4"/>
<dbReference type="LegioList" id="lpl0478"/>
<evidence type="ECO:0000313" key="2">
    <source>
        <dbReference type="EMBL" id="CAH14708.1"/>
    </source>
</evidence>
<evidence type="ECO:0000259" key="1">
    <source>
        <dbReference type="Pfam" id="PF13649"/>
    </source>
</evidence>
<dbReference type="RefSeq" id="WP_011214693.1">
    <property type="nucleotide sequence ID" value="NC_006369.1"/>
</dbReference>
<dbReference type="Gene3D" id="3.40.50.150">
    <property type="entry name" value="Vaccinia Virus protein VP39"/>
    <property type="match status" value="1"/>
</dbReference>
<dbReference type="InterPro" id="IPR041698">
    <property type="entry name" value="Methyltransf_25"/>
</dbReference>
<sequence>MNKRNWTAYYNSTKQNTLPRKSLLKAIANFEKEKINLSKSAIDLGCGAGIDVMELLRYGWSVIAIDSQLSAIDSLLSSAQELTCENKLKTIISSFEALDSLPKVNLINANFSLPFLKPVYFYKFWNVILKGLKPGGRFSGSFFGFNDSWNNRTDMTFLNREMICNLFAQFKIEYFQEEEKDETDALGYYKHWHKFYIVAKKNRMIR</sequence>
<dbReference type="CDD" id="cd02440">
    <property type="entry name" value="AdoMet_MTases"/>
    <property type="match status" value="1"/>
</dbReference>
<evidence type="ECO:0000313" key="3">
    <source>
        <dbReference type="Proteomes" id="UP000002517"/>
    </source>
</evidence>
<name>Q5WZA4_LEGPL</name>
<feature type="domain" description="Methyltransferase" evidence="1">
    <location>
        <begin position="42"/>
        <end position="136"/>
    </location>
</feature>
<dbReference type="Proteomes" id="UP000002517">
    <property type="component" value="Chromosome"/>
</dbReference>
<proteinExistence type="predicted"/>
<reference evidence="2 3" key="1">
    <citation type="journal article" date="2004" name="Nat. Genet.">
        <title>Evidence in the Legionella pneumophila genome for exploitation of host cell functions and high genome plasticity.</title>
        <authorList>
            <person name="Cazalet C."/>
            <person name="Rusniok C."/>
            <person name="Bruggemann H."/>
            <person name="Zidane N."/>
            <person name="Magnier A."/>
            <person name="Ma L."/>
            <person name="Tichit M."/>
            <person name="Jarraud S."/>
            <person name="Bouchier C."/>
            <person name="Vandenesch F."/>
            <person name="Kunst F."/>
            <person name="Etienne J."/>
            <person name="Glaser P."/>
            <person name="Buchrieser C."/>
        </authorList>
    </citation>
    <scope>NUCLEOTIDE SEQUENCE [LARGE SCALE GENOMIC DNA]</scope>
    <source>
        <strain evidence="2 3">Lens</strain>
    </source>
</reference>
<dbReference type="Pfam" id="PF13649">
    <property type="entry name" value="Methyltransf_25"/>
    <property type="match status" value="1"/>
</dbReference>
<dbReference type="SUPFAM" id="SSF53335">
    <property type="entry name" value="S-adenosyl-L-methionine-dependent methyltransferases"/>
    <property type="match status" value="1"/>
</dbReference>
<dbReference type="EMBL" id="CR628337">
    <property type="protein sequence ID" value="CAH14708.1"/>
    <property type="molecule type" value="Genomic_DNA"/>
</dbReference>
<dbReference type="InterPro" id="IPR029063">
    <property type="entry name" value="SAM-dependent_MTases_sf"/>
</dbReference>
<protein>
    <recommendedName>
        <fullName evidence="1">Methyltransferase domain-containing protein</fullName>
    </recommendedName>
</protein>
<dbReference type="KEGG" id="lpf:lpl0478"/>
<dbReference type="HOGENOM" id="CLU_116222_0_0_6"/>
<organism evidence="2 3">
    <name type="scientific">Legionella pneumophila (strain Lens)</name>
    <dbReference type="NCBI Taxonomy" id="297245"/>
    <lineage>
        <taxon>Bacteria</taxon>
        <taxon>Pseudomonadati</taxon>
        <taxon>Pseudomonadota</taxon>
        <taxon>Gammaproteobacteria</taxon>
        <taxon>Legionellales</taxon>
        <taxon>Legionellaceae</taxon>
        <taxon>Legionella</taxon>
    </lineage>
</organism>
<accession>Q5WZA4</accession>
<gene>
    <name evidence="2" type="ordered locus">lpl0478</name>
</gene>